<protein>
    <submittedName>
        <fullName evidence="3">Uncharacterized protein</fullName>
    </submittedName>
</protein>
<keyword evidence="1" id="KW-0812">Transmembrane</keyword>
<keyword evidence="2" id="KW-0732">Signal</keyword>
<dbReference type="EMBL" id="GL379830">
    <property type="protein sequence ID" value="EGT50781.1"/>
    <property type="molecule type" value="Genomic_DNA"/>
</dbReference>
<evidence type="ECO:0000256" key="2">
    <source>
        <dbReference type="SAM" id="SignalP"/>
    </source>
</evidence>
<dbReference type="AlphaFoldDB" id="G0N2H2"/>
<dbReference type="OMA" id="PCTERKV"/>
<keyword evidence="1" id="KW-0472">Membrane</keyword>
<dbReference type="Gene3D" id="3.40.33.10">
    <property type="entry name" value="CAP"/>
    <property type="match status" value="1"/>
</dbReference>
<dbReference type="SUPFAM" id="SSF55797">
    <property type="entry name" value="PR-1-like"/>
    <property type="match status" value="1"/>
</dbReference>
<keyword evidence="1" id="KW-1133">Transmembrane helix</keyword>
<evidence type="ECO:0000313" key="4">
    <source>
        <dbReference type="Proteomes" id="UP000008068"/>
    </source>
</evidence>
<evidence type="ECO:0000256" key="1">
    <source>
        <dbReference type="SAM" id="Phobius"/>
    </source>
</evidence>
<dbReference type="HOGENOM" id="CLU_086463_2_1_1"/>
<sequence length="186" mass="20788">MSKRFVLLLLFFVHLVTSSAILTKRRTADSKERIVKDINERRIKHAKENNIGNMPEVSYDSDLEKIALEMSKGCKFDKGNHVFVNYEDEVTAYFEALNPLQTQVVCVDLTVPCTERKVEKGFCLFGPSGEAFSKKLFKTGPLGSHCSHGTADNGLCKAGPKNGSNSQLNFWIFAVIAAFVIMSYLK</sequence>
<feature type="signal peptide" evidence="2">
    <location>
        <begin position="1"/>
        <end position="18"/>
    </location>
</feature>
<feature type="chain" id="PRO_5003405016" evidence="2">
    <location>
        <begin position="19"/>
        <end position="186"/>
    </location>
</feature>
<feature type="transmembrane region" description="Helical" evidence="1">
    <location>
        <begin position="168"/>
        <end position="185"/>
    </location>
</feature>
<proteinExistence type="predicted"/>
<reference evidence="4" key="1">
    <citation type="submission" date="2011-07" db="EMBL/GenBank/DDBJ databases">
        <authorList>
            <consortium name="Caenorhabditis brenneri Sequencing and Analysis Consortium"/>
            <person name="Wilson R.K."/>
        </authorList>
    </citation>
    <scope>NUCLEOTIDE SEQUENCE [LARGE SCALE GENOMIC DNA]</scope>
    <source>
        <strain evidence="4">PB2801</strain>
    </source>
</reference>
<organism evidence="4">
    <name type="scientific">Caenorhabditis brenneri</name>
    <name type="common">Nematode worm</name>
    <dbReference type="NCBI Taxonomy" id="135651"/>
    <lineage>
        <taxon>Eukaryota</taxon>
        <taxon>Metazoa</taxon>
        <taxon>Ecdysozoa</taxon>
        <taxon>Nematoda</taxon>
        <taxon>Chromadorea</taxon>
        <taxon>Rhabditida</taxon>
        <taxon>Rhabditina</taxon>
        <taxon>Rhabditomorpha</taxon>
        <taxon>Rhabditoidea</taxon>
        <taxon>Rhabditidae</taxon>
        <taxon>Peloderinae</taxon>
        <taxon>Caenorhabditis</taxon>
    </lineage>
</organism>
<dbReference type="InParanoid" id="G0N2H2"/>
<accession>G0N2H2</accession>
<dbReference type="InterPro" id="IPR035940">
    <property type="entry name" value="CAP_sf"/>
</dbReference>
<evidence type="ECO:0000313" key="3">
    <source>
        <dbReference type="EMBL" id="EGT50781.1"/>
    </source>
</evidence>
<keyword evidence="4" id="KW-1185">Reference proteome</keyword>
<gene>
    <name evidence="3" type="ORF">CAEBREN_03483</name>
</gene>
<name>G0N2H2_CAEBE</name>
<dbReference type="Proteomes" id="UP000008068">
    <property type="component" value="Unassembled WGS sequence"/>
</dbReference>